<organism evidence="1">
    <name type="scientific">Klosneuvirus KNV1</name>
    <dbReference type="NCBI Taxonomy" id="1977640"/>
    <lineage>
        <taxon>Viruses</taxon>
        <taxon>Varidnaviria</taxon>
        <taxon>Bamfordvirae</taxon>
        <taxon>Nucleocytoviricota</taxon>
        <taxon>Megaviricetes</taxon>
        <taxon>Imitervirales</taxon>
        <taxon>Mimiviridae</taxon>
        <taxon>Klosneuvirinae</taxon>
        <taxon>Klosneuvirus</taxon>
    </lineage>
</organism>
<name>A0A1V0SIH3_9VIRU</name>
<sequence>MEKVFNSEVSRDQINIILIKKSHKSIFKLISIDDTTQHLKLIDLIDVYLKKEDTKWVEFIVFDEFDPIIPTNVITYKNKYNNNMICHIEDFQKFYLSNVADFIRINHIHFDNSKVSDDGWITVSTKRNKKDKYDKIIIELSELVGEWKNMI</sequence>
<gene>
    <name evidence="1" type="ORF">Klosneuvirus_1_379</name>
</gene>
<reference evidence="1" key="1">
    <citation type="journal article" date="2017" name="Science">
        <title>Giant viruses with an expanded complement of translation system components.</title>
        <authorList>
            <person name="Schulz F."/>
            <person name="Yutin N."/>
            <person name="Ivanova N.N."/>
            <person name="Ortega D.R."/>
            <person name="Lee T.K."/>
            <person name="Vierheilig J."/>
            <person name="Daims H."/>
            <person name="Horn M."/>
            <person name="Wagner M."/>
            <person name="Jensen G.J."/>
            <person name="Kyrpides N.C."/>
            <person name="Koonin E.V."/>
            <person name="Woyke T."/>
        </authorList>
    </citation>
    <scope>NUCLEOTIDE SEQUENCE</scope>
    <source>
        <strain evidence="1">KNV1</strain>
    </source>
</reference>
<evidence type="ECO:0000313" key="1">
    <source>
        <dbReference type="EMBL" id="ARF11522.1"/>
    </source>
</evidence>
<protein>
    <submittedName>
        <fullName evidence="1">Uncharacterized protein</fullName>
    </submittedName>
</protein>
<dbReference type="EMBL" id="KY684108">
    <property type="protein sequence ID" value="ARF11522.1"/>
    <property type="molecule type" value="Genomic_DNA"/>
</dbReference>
<accession>A0A1V0SIH3</accession>
<proteinExistence type="predicted"/>